<dbReference type="EMBL" id="CM045761">
    <property type="protein sequence ID" value="KAI8013839.1"/>
    <property type="molecule type" value="Genomic_DNA"/>
</dbReference>
<accession>A0ACC0HM80</accession>
<sequence length="212" mass="23366">MASSSSVQFVVHNTTTEQCFANSSYCCPDDLNQFANAADEQVAKGHISLNPEHCKSLDVSLGDTILLKVFVPPLNGFDVDVLRIMVELLPGSSSSTQMIMASTLGREFIRTFHHQVFTECQRTVFAYKGSLYVCSVVEVSLRESESQTTPKQGMIRKRTKAIVEVPQSLGTLIRGAETCKNIFREGFNMESLEEVLISLGIGGMTSQFARIL</sequence>
<evidence type="ECO:0000313" key="1">
    <source>
        <dbReference type="EMBL" id="KAI8013839.1"/>
    </source>
</evidence>
<protein>
    <submittedName>
        <fullName evidence="1">Vesicle-fusing ATPase</fullName>
    </submittedName>
</protein>
<evidence type="ECO:0000313" key="2">
    <source>
        <dbReference type="Proteomes" id="UP001060215"/>
    </source>
</evidence>
<organism evidence="1 2">
    <name type="scientific">Camellia lanceoleosa</name>
    <dbReference type="NCBI Taxonomy" id="1840588"/>
    <lineage>
        <taxon>Eukaryota</taxon>
        <taxon>Viridiplantae</taxon>
        <taxon>Streptophyta</taxon>
        <taxon>Embryophyta</taxon>
        <taxon>Tracheophyta</taxon>
        <taxon>Spermatophyta</taxon>
        <taxon>Magnoliopsida</taxon>
        <taxon>eudicotyledons</taxon>
        <taxon>Gunneridae</taxon>
        <taxon>Pentapetalae</taxon>
        <taxon>asterids</taxon>
        <taxon>Ericales</taxon>
        <taxon>Theaceae</taxon>
        <taxon>Camellia</taxon>
    </lineage>
</organism>
<proteinExistence type="predicted"/>
<dbReference type="Proteomes" id="UP001060215">
    <property type="component" value="Chromosome 4"/>
</dbReference>
<gene>
    <name evidence="1" type="ORF">LOK49_LG05G03145</name>
</gene>
<name>A0ACC0HM80_9ERIC</name>
<keyword evidence="2" id="KW-1185">Reference proteome</keyword>
<reference evidence="1 2" key="1">
    <citation type="journal article" date="2022" name="Plant J.">
        <title>Chromosome-level genome of Camellia lanceoleosa provides a valuable resource for understanding genome evolution and self-incompatibility.</title>
        <authorList>
            <person name="Gong W."/>
            <person name="Xiao S."/>
            <person name="Wang L."/>
            <person name="Liao Z."/>
            <person name="Chang Y."/>
            <person name="Mo W."/>
            <person name="Hu G."/>
            <person name="Li W."/>
            <person name="Zhao G."/>
            <person name="Zhu H."/>
            <person name="Hu X."/>
            <person name="Ji K."/>
            <person name="Xiang X."/>
            <person name="Song Q."/>
            <person name="Yuan D."/>
            <person name="Jin S."/>
            <person name="Zhang L."/>
        </authorList>
    </citation>
    <scope>NUCLEOTIDE SEQUENCE [LARGE SCALE GENOMIC DNA]</scope>
    <source>
        <strain evidence="1">SQ_2022a</strain>
    </source>
</reference>
<comment type="caution">
    <text evidence="1">The sequence shown here is derived from an EMBL/GenBank/DDBJ whole genome shotgun (WGS) entry which is preliminary data.</text>
</comment>